<dbReference type="Proteomes" id="UP001205185">
    <property type="component" value="Unassembled WGS sequence"/>
</dbReference>
<proteinExistence type="predicted"/>
<protein>
    <submittedName>
        <fullName evidence="1">Uncharacterized protein</fullName>
    </submittedName>
</protein>
<dbReference type="EMBL" id="JAMTCO010000007">
    <property type="protein sequence ID" value="MCP2270534.1"/>
    <property type="molecule type" value="Genomic_DNA"/>
</dbReference>
<evidence type="ECO:0000313" key="1">
    <source>
        <dbReference type="EMBL" id="MCP2270534.1"/>
    </source>
</evidence>
<keyword evidence="2" id="KW-1185">Reference proteome</keyword>
<organism evidence="1 2">
    <name type="scientific">Actinokineospora diospyrosa</name>
    <dbReference type="NCBI Taxonomy" id="103728"/>
    <lineage>
        <taxon>Bacteria</taxon>
        <taxon>Bacillati</taxon>
        <taxon>Actinomycetota</taxon>
        <taxon>Actinomycetes</taxon>
        <taxon>Pseudonocardiales</taxon>
        <taxon>Pseudonocardiaceae</taxon>
        <taxon>Actinokineospora</taxon>
    </lineage>
</organism>
<comment type="caution">
    <text evidence="1">The sequence shown here is derived from an EMBL/GenBank/DDBJ whole genome shotgun (WGS) entry which is preliminary data.</text>
</comment>
<name>A0ABT1ID20_9PSEU</name>
<sequence>MAHTHPERYDTCVNAGSSNRIVRELVVDGIDDWVPLRDLVFVVRQVASDEQAVVALVTEVARTLLREKLMVFGELGDPGFVPWPGDDEAVLRRLVAELDAMGWQPDTFSWWLANTEHGHAMGSQFERDMPAP</sequence>
<gene>
    <name evidence="1" type="ORF">LV75_003035</name>
</gene>
<accession>A0ABT1ID20</accession>
<reference evidence="1 2" key="1">
    <citation type="submission" date="2022-06" db="EMBL/GenBank/DDBJ databases">
        <title>Genomic Encyclopedia of Archaeal and Bacterial Type Strains, Phase II (KMG-II): from individual species to whole genera.</title>
        <authorList>
            <person name="Goeker M."/>
        </authorList>
    </citation>
    <scope>NUCLEOTIDE SEQUENCE [LARGE SCALE GENOMIC DNA]</scope>
    <source>
        <strain evidence="1 2">DSM 44255</strain>
    </source>
</reference>
<evidence type="ECO:0000313" key="2">
    <source>
        <dbReference type="Proteomes" id="UP001205185"/>
    </source>
</evidence>